<evidence type="ECO:0000313" key="15">
    <source>
        <dbReference type="EMBL" id="OIO32414.1"/>
    </source>
</evidence>
<feature type="transmembrane region" description="Helical" evidence="13">
    <location>
        <begin position="749"/>
        <end position="770"/>
    </location>
</feature>
<evidence type="ECO:0000259" key="14">
    <source>
        <dbReference type="SMART" id="SM00831"/>
    </source>
</evidence>
<feature type="domain" description="Cation-transporting P-type ATPase N-terminal" evidence="14">
    <location>
        <begin position="9"/>
        <end position="83"/>
    </location>
</feature>
<dbReference type="Gene3D" id="3.40.50.1000">
    <property type="entry name" value="HAD superfamily/HAD-like"/>
    <property type="match status" value="1"/>
</dbReference>
<keyword evidence="12 13" id="KW-0472">Membrane</keyword>
<comment type="similarity">
    <text evidence="2">Belongs to the cation transport ATPase (P-type) (TC 3.A.3) family. Type IIA subfamily.</text>
</comment>
<reference evidence="15 16" key="1">
    <citation type="journal article" date="2016" name="Environ. Microbiol.">
        <title>Genomic resolution of a cold subsurface aquifer community provides metabolic insights for novel microbes adapted to high CO concentrations.</title>
        <authorList>
            <person name="Probst A.J."/>
            <person name="Castelle C.J."/>
            <person name="Singh A."/>
            <person name="Brown C.T."/>
            <person name="Anantharaman K."/>
            <person name="Sharon I."/>
            <person name="Hug L.A."/>
            <person name="Burstein D."/>
            <person name="Emerson J.B."/>
            <person name="Thomas B.C."/>
            <person name="Banfield J.F."/>
        </authorList>
    </citation>
    <scope>NUCLEOTIDE SEQUENCE [LARGE SCALE GENOMIC DNA]</scope>
    <source>
        <strain evidence="15">CG1_02_47_685</strain>
    </source>
</reference>
<evidence type="ECO:0000256" key="8">
    <source>
        <dbReference type="ARBA" id="ARBA00022840"/>
    </source>
</evidence>
<evidence type="ECO:0000256" key="7">
    <source>
        <dbReference type="ARBA" id="ARBA00022741"/>
    </source>
</evidence>
<dbReference type="SFLD" id="SFLDS00003">
    <property type="entry name" value="Haloacid_Dehalogenase"/>
    <property type="match status" value="1"/>
</dbReference>
<dbReference type="Pfam" id="PF00690">
    <property type="entry name" value="Cation_ATPase_N"/>
    <property type="match status" value="1"/>
</dbReference>
<dbReference type="FunFam" id="3.40.50.1000:FF:000211">
    <property type="entry name" value="Plasma membrane ATPase"/>
    <property type="match status" value="1"/>
</dbReference>
<feature type="transmembrane region" description="Helical" evidence="13">
    <location>
        <begin position="674"/>
        <end position="695"/>
    </location>
</feature>
<evidence type="ECO:0000256" key="9">
    <source>
        <dbReference type="ARBA" id="ARBA00022842"/>
    </source>
</evidence>
<dbReference type="GO" id="GO:1902600">
    <property type="term" value="P:proton transmembrane transport"/>
    <property type="evidence" value="ECO:0007669"/>
    <property type="project" value="TreeGrafter"/>
</dbReference>
<dbReference type="GO" id="GO:0005886">
    <property type="term" value="C:plasma membrane"/>
    <property type="evidence" value="ECO:0007669"/>
    <property type="project" value="UniProtKB-SubCell"/>
</dbReference>
<dbReference type="NCBIfam" id="TIGR01494">
    <property type="entry name" value="ATPase_P-type"/>
    <property type="match status" value="2"/>
</dbReference>
<dbReference type="PRINTS" id="PR00119">
    <property type="entry name" value="CATATPASE"/>
</dbReference>
<accession>A0A1J4VCZ3</accession>
<feature type="transmembrane region" description="Helical" evidence="13">
    <location>
        <begin position="782"/>
        <end position="798"/>
    </location>
</feature>
<dbReference type="InterPro" id="IPR001757">
    <property type="entry name" value="P_typ_ATPase"/>
</dbReference>
<evidence type="ECO:0000256" key="4">
    <source>
        <dbReference type="ARBA" id="ARBA00022553"/>
    </source>
</evidence>
<dbReference type="GO" id="GO:0005524">
    <property type="term" value="F:ATP binding"/>
    <property type="evidence" value="ECO:0007669"/>
    <property type="project" value="UniProtKB-KW"/>
</dbReference>
<keyword evidence="6" id="KW-0479">Metal-binding</keyword>
<dbReference type="PANTHER" id="PTHR43294:SF21">
    <property type="entry name" value="CATION TRANSPORTING ATPASE"/>
    <property type="match status" value="1"/>
</dbReference>
<dbReference type="InterPro" id="IPR023299">
    <property type="entry name" value="ATPase_P-typ_cyto_dom_N"/>
</dbReference>
<evidence type="ECO:0000256" key="12">
    <source>
        <dbReference type="ARBA" id="ARBA00023136"/>
    </source>
</evidence>
<evidence type="ECO:0000256" key="13">
    <source>
        <dbReference type="SAM" id="Phobius"/>
    </source>
</evidence>
<dbReference type="InterPro" id="IPR059000">
    <property type="entry name" value="ATPase_P-type_domA"/>
</dbReference>
<feature type="transmembrane region" description="Helical" evidence="13">
    <location>
        <begin position="66"/>
        <end position="82"/>
    </location>
</feature>
<keyword evidence="11 13" id="KW-1133">Transmembrane helix</keyword>
<dbReference type="Proteomes" id="UP000183206">
    <property type="component" value="Unassembled WGS sequence"/>
</dbReference>
<sequence>MTERTHTMTWHDRPLREITEKLVSNTQAGLTATEAGRRLAQYGENTIPRTASGSWFNLVMRQLKSPLVYILIIGAVLTALLHEWIDMVVILSAVVINIFVGFFQEFRSNNILESLRKAVRTVAIVIRDGNLMEIDARFVIPGDIIILKQGWQVPADARVIEVHDLTTDESILTGESEFIAKDTTDILDTRTPLGDRRNMVHMGTTVESGNGAAIVVATGKDSAFGDIAVTTESIIDEPTPLQYRMKKLGTRISLFVAAASIAIFAIGISENHTVEEMLPTAIAVAVAAIPEGLPAAISIVLAISAERILKEKGVVKRLVAAETLGSASVICTDKTGTLTEGKMQIEKMVTEGDSARMLPALALANEAIIERKGGETAVRGETTDCAKMEKFLDEGGDLDALLVRFPRTAFLPFNSKTKYIASIHSDGPSTARIYVSGSPESLLRLSSHAASKNSDVPLDKKQSRMFIATYEQLAAKGYRVIAFAQKNIDAYTRDITDGSILKEKYANGFTLLGFVALRDPIRKDVHESIKTARKAGIRTIMLTGDHILTAQAIGGELGFSTAPGTAIEGTAIEDMTDEELADVVVRTEIYARVSPSHKMRIVSALQHHGNVVAMTGDGINDAPAIKSADIGIAVDSGTDIAKSASDLILLDNGFSVIVSAIKEGRIAFDNIRKVTVFLLAGSFTEVILILSSLILRVPLPVTAAQILWTNLVADTFPNIALSFEPGEDDVMRRLPSKKREPILDTESKVIIYIVGILTDIVLMTVFLVLFKTSSFEIERIRTIIFSTLGLSTFFYAFSVKSLRRSLFRINIFNNTKLLWASLAAIGTMIAAIYLPALNIILKTVPLRVSDWAIVLTLGIIEIVAIEIAKWWFIRKSLTLQME</sequence>
<dbReference type="InterPro" id="IPR004014">
    <property type="entry name" value="ATPase_P-typ_cation-transptr_N"/>
</dbReference>
<feature type="transmembrane region" description="Helical" evidence="13">
    <location>
        <begin position="252"/>
        <end position="269"/>
    </location>
</feature>
<dbReference type="SFLD" id="SFLDF00027">
    <property type="entry name" value="p-type_atpase"/>
    <property type="match status" value="1"/>
</dbReference>
<comment type="subcellular location">
    <subcellularLocation>
        <location evidence="1">Cell membrane</location>
        <topology evidence="1">Multi-pass membrane protein</topology>
    </subcellularLocation>
</comment>
<keyword evidence="7" id="KW-0547">Nucleotide-binding</keyword>
<dbReference type="InterPro" id="IPR018303">
    <property type="entry name" value="ATPase_P-typ_P_site"/>
</dbReference>
<dbReference type="AlphaFoldDB" id="A0A1J4VCZ3"/>
<dbReference type="STRING" id="1805282.AUJ44_02405"/>
<dbReference type="GO" id="GO:0016887">
    <property type="term" value="F:ATP hydrolysis activity"/>
    <property type="evidence" value="ECO:0007669"/>
    <property type="project" value="InterPro"/>
</dbReference>
<dbReference type="InterPro" id="IPR036412">
    <property type="entry name" value="HAD-like_sf"/>
</dbReference>
<dbReference type="PROSITE" id="PS00154">
    <property type="entry name" value="ATPASE_E1_E2"/>
    <property type="match status" value="1"/>
</dbReference>
<dbReference type="SUPFAM" id="SSF56784">
    <property type="entry name" value="HAD-like"/>
    <property type="match status" value="1"/>
</dbReference>
<keyword evidence="4" id="KW-0597">Phosphoprotein</keyword>
<dbReference type="InterPro" id="IPR050510">
    <property type="entry name" value="Cation_transp_ATPase_P-type"/>
</dbReference>
<protein>
    <recommendedName>
        <fullName evidence="14">Cation-transporting P-type ATPase N-terminal domain-containing protein</fullName>
    </recommendedName>
</protein>
<dbReference type="Gene3D" id="1.20.1110.10">
    <property type="entry name" value="Calcium-transporting ATPase, transmembrane domain"/>
    <property type="match status" value="2"/>
</dbReference>
<dbReference type="GO" id="GO:0046872">
    <property type="term" value="F:metal ion binding"/>
    <property type="evidence" value="ECO:0007669"/>
    <property type="project" value="UniProtKB-KW"/>
</dbReference>
<evidence type="ECO:0000256" key="1">
    <source>
        <dbReference type="ARBA" id="ARBA00004651"/>
    </source>
</evidence>
<dbReference type="EMBL" id="MNVO01000039">
    <property type="protein sequence ID" value="OIO32414.1"/>
    <property type="molecule type" value="Genomic_DNA"/>
</dbReference>
<dbReference type="Pfam" id="PF13246">
    <property type="entry name" value="Cation_ATPase"/>
    <property type="match status" value="1"/>
</dbReference>
<proteinExistence type="inferred from homology"/>
<dbReference type="InterPro" id="IPR044492">
    <property type="entry name" value="P_typ_ATPase_HD_dom"/>
</dbReference>
<comment type="caution">
    <text evidence="15">The sequence shown here is derived from an EMBL/GenBank/DDBJ whole genome shotgun (WGS) entry which is preliminary data.</text>
</comment>
<feature type="transmembrane region" description="Helical" evidence="13">
    <location>
        <begin position="281"/>
        <end position="303"/>
    </location>
</feature>
<keyword evidence="8" id="KW-0067">ATP-binding</keyword>
<dbReference type="GO" id="GO:0030007">
    <property type="term" value="P:intracellular potassium ion homeostasis"/>
    <property type="evidence" value="ECO:0007669"/>
    <property type="project" value="TreeGrafter"/>
</dbReference>
<organism evidence="15 16">
    <name type="scientific">Candidatus Nomurabacteria bacterium CG1_02_47_685</name>
    <dbReference type="NCBI Taxonomy" id="1805282"/>
    <lineage>
        <taxon>Bacteria</taxon>
        <taxon>Candidatus Nomuraibacteriota</taxon>
    </lineage>
</organism>
<dbReference type="SUPFAM" id="SSF81665">
    <property type="entry name" value="Calcium ATPase, transmembrane domain M"/>
    <property type="match status" value="1"/>
</dbReference>
<dbReference type="Gene3D" id="3.40.1110.10">
    <property type="entry name" value="Calcium-transporting ATPase, cytoplasmic domain N"/>
    <property type="match status" value="1"/>
</dbReference>
<evidence type="ECO:0000256" key="5">
    <source>
        <dbReference type="ARBA" id="ARBA00022692"/>
    </source>
</evidence>
<feature type="transmembrane region" description="Helical" evidence="13">
    <location>
        <begin position="853"/>
        <end position="873"/>
    </location>
</feature>
<keyword evidence="10" id="KW-1278">Translocase</keyword>
<dbReference type="SUPFAM" id="SSF81653">
    <property type="entry name" value="Calcium ATPase, transduction domain A"/>
    <property type="match status" value="1"/>
</dbReference>
<dbReference type="Pfam" id="PF00689">
    <property type="entry name" value="Cation_ATPase_C"/>
    <property type="match status" value="1"/>
</dbReference>
<dbReference type="Pfam" id="PF00122">
    <property type="entry name" value="E1-E2_ATPase"/>
    <property type="match status" value="1"/>
</dbReference>
<keyword evidence="5 13" id="KW-0812">Transmembrane</keyword>
<dbReference type="InterPro" id="IPR023214">
    <property type="entry name" value="HAD_sf"/>
</dbReference>
<feature type="transmembrane region" description="Helical" evidence="13">
    <location>
        <begin position="88"/>
        <end position="106"/>
    </location>
</feature>
<evidence type="ECO:0000256" key="2">
    <source>
        <dbReference type="ARBA" id="ARBA00005675"/>
    </source>
</evidence>
<keyword evidence="3" id="KW-1003">Cell membrane</keyword>
<evidence type="ECO:0000256" key="3">
    <source>
        <dbReference type="ARBA" id="ARBA00022475"/>
    </source>
</evidence>
<dbReference type="InterPro" id="IPR008250">
    <property type="entry name" value="ATPase_P-typ_transduc_dom_A_sf"/>
</dbReference>
<dbReference type="PRINTS" id="PR00120">
    <property type="entry name" value="HATPASE"/>
</dbReference>
<dbReference type="Gene3D" id="2.70.150.10">
    <property type="entry name" value="Calcium-transporting ATPase, cytoplasmic transduction domain A"/>
    <property type="match status" value="1"/>
</dbReference>
<dbReference type="InterPro" id="IPR023298">
    <property type="entry name" value="ATPase_P-typ_TM_dom_sf"/>
</dbReference>
<evidence type="ECO:0000256" key="10">
    <source>
        <dbReference type="ARBA" id="ARBA00022967"/>
    </source>
</evidence>
<keyword evidence="9" id="KW-0460">Magnesium</keyword>
<evidence type="ECO:0000256" key="6">
    <source>
        <dbReference type="ARBA" id="ARBA00022723"/>
    </source>
</evidence>
<evidence type="ECO:0000256" key="11">
    <source>
        <dbReference type="ARBA" id="ARBA00022989"/>
    </source>
</evidence>
<dbReference type="GO" id="GO:1990573">
    <property type="term" value="P:potassium ion import across plasma membrane"/>
    <property type="evidence" value="ECO:0007669"/>
    <property type="project" value="TreeGrafter"/>
</dbReference>
<dbReference type="PANTHER" id="PTHR43294">
    <property type="entry name" value="SODIUM/POTASSIUM-TRANSPORTING ATPASE SUBUNIT ALPHA"/>
    <property type="match status" value="1"/>
</dbReference>
<dbReference type="GO" id="GO:0036376">
    <property type="term" value="P:sodium ion export across plasma membrane"/>
    <property type="evidence" value="ECO:0007669"/>
    <property type="project" value="TreeGrafter"/>
</dbReference>
<gene>
    <name evidence="15" type="ORF">AUJ44_02405</name>
</gene>
<feature type="transmembrane region" description="Helical" evidence="13">
    <location>
        <begin position="818"/>
        <end position="841"/>
    </location>
</feature>
<dbReference type="SFLD" id="SFLDG00002">
    <property type="entry name" value="C1.7:_P-type_atpase_like"/>
    <property type="match status" value="1"/>
</dbReference>
<dbReference type="InterPro" id="IPR006068">
    <property type="entry name" value="ATPase_P-typ_cation-transptr_C"/>
</dbReference>
<evidence type="ECO:0000313" key="16">
    <source>
        <dbReference type="Proteomes" id="UP000183206"/>
    </source>
</evidence>
<dbReference type="GO" id="GO:0005391">
    <property type="term" value="F:P-type sodium:potassium-exchanging transporter activity"/>
    <property type="evidence" value="ECO:0007669"/>
    <property type="project" value="TreeGrafter"/>
</dbReference>
<name>A0A1J4VCZ3_9BACT</name>
<dbReference type="GO" id="GO:0006883">
    <property type="term" value="P:intracellular sodium ion homeostasis"/>
    <property type="evidence" value="ECO:0007669"/>
    <property type="project" value="TreeGrafter"/>
</dbReference>
<dbReference type="SMART" id="SM00831">
    <property type="entry name" value="Cation_ATPase_N"/>
    <property type="match status" value="1"/>
</dbReference>